<dbReference type="GO" id="GO:0032993">
    <property type="term" value="C:protein-DNA complex"/>
    <property type="evidence" value="ECO:0007669"/>
    <property type="project" value="TreeGrafter"/>
</dbReference>
<name>B9L8L5_NAUPA</name>
<evidence type="ECO:0000256" key="3">
    <source>
        <dbReference type="ARBA" id="ARBA00023015"/>
    </source>
</evidence>
<dbReference type="Proteomes" id="UP000000448">
    <property type="component" value="Chromosome"/>
</dbReference>
<dbReference type="InterPro" id="IPR036388">
    <property type="entry name" value="WH-like_DNA-bd_sf"/>
</dbReference>
<dbReference type="InterPro" id="IPR039420">
    <property type="entry name" value="WalR-like"/>
</dbReference>
<dbReference type="KEGG" id="nam:NAMH_0557"/>
<evidence type="ECO:0000259" key="8">
    <source>
        <dbReference type="PROSITE" id="PS50110"/>
    </source>
</evidence>
<organism evidence="10 11">
    <name type="scientific">Nautilia profundicola (strain ATCC BAA-1463 / DSM 18972 / AmH)</name>
    <dbReference type="NCBI Taxonomy" id="598659"/>
    <lineage>
        <taxon>Bacteria</taxon>
        <taxon>Pseudomonadati</taxon>
        <taxon>Campylobacterota</taxon>
        <taxon>Epsilonproteobacteria</taxon>
        <taxon>Nautiliales</taxon>
        <taxon>Nautiliaceae</taxon>
        <taxon>Nautilia</taxon>
    </lineage>
</organism>
<dbReference type="GO" id="GO:0000156">
    <property type="term" value="F:phosphorelay response regulator activity"/>
    <property type="evidence" value="ECO:0007669"/>
    <property type="project" value="TreeGrafter"/>
</dbReference>
<keyword evidence="11" id="KW-1185">Reference proteome</keyword>
<dbReference type="SMART" id="SM00862">
    <property type="entry name" value="Trans_reg_C"/>
    <property type="match status" value="1"/>
</dbReference>
<feature type="modified residue" description="4-aspartylphosphate" evidence="6">
    <location>
        <position position="51"/>
    </location>
</feature>
<evidence type="ECO:0000259" key="9">
    <source>
        <dbReference type="PROSITE" id="PS51755"/>
    </source>
</evidence>
<dbReference type="STRING" id="598659.NAMH_0557"/>
<dbReference type="OrthoDB" id="8912111at2"/>
<proteinExistence type="predicted"/>
<dbReference type="InterPro" id="IPR011006">
    <property type="entry name" value="CheY-like_superfamily"/>
</dbReference>
<keyword evidence="5" id="KW-0804">Transcription</keyword>
<dbReference type="Pfam" id="PF00486">
    <property type="entry name" value="Trans_reg_C"/>
    <property type="match status" value="1"/>
</dbReference>
<dbReference type="CDD" id="cd00156">
    <property type="entry name" value="REC"/>
    <property type="match status" value="1"/>
</dbReference>
<dbReference type="InterPro" id="IPR001789">
    <property type="entry name" value="Sig_transdc_resp-reg_receiver"/>
</dbReference>
<evidence type="ECO:0000256" key="6">
    <source>
        <dbReference type="PROSITE-ProRule" id="PRU00169"/>
    </source>
</evidence>
<feature type="domain" description="Response regulatory" evidence="8">
    <location>
        <begin position="2"/>
        <end position="116"/>
    </location>
</feature>
<evidence type="ECO:0000256" key="2">
    <source>
        <dbReference type="ARBA" id="ARBA00023012"/>
    </source>
</evidence>
<feature type="DNA-binding region" description="OmpR/PhoB-type" evidence="7">
    <location>
        <begin position="121"/>
        <end position="214"/>
    </location>
</feature>
<dbReference type="Gene3D" id="3.40.50.2300">
    <property type="match status" value="1"/>
</dbReference>
<evidence type="ECO:0000256" key="4">
    <source>
        <dbReference type="ARBA" id="ARBA00023125"/>
    </source>
</evidence>
<dbReference type="PANTHER" id="PTHR48111">
    <property type="entry name" value="REGULATOR OF RPOS"/>
    <property type="match status" value="1"/>
</dbReference>
<dbReference type="PANTHER" id="PTHR48111:SF21">
    <property type="entry name" value="DNA-BINDING DUAL MASTER TRANSCRIPTIONAL REGULATOR RPAA"/>
    <property type="match status" value="1"/>
</dbReference>
<dbReference type="Gene3D" id="1.10.10.10">
    <property type="entry name" value="Winged helix-like DNA-binding domain superfamily/Winged helix DNA-binding domain"/>
    <property type="match status" value="1"/>
</dbReference>
<gene>
    <name evidence="10" type="ordered locus">NAMH_0557</name>
</gene>
<sequence>MKILLVEDDEFIGESIKDYLELQDNRVDYYSSPSKALEEVYPSHYDIFLLDINMPEMNGYEFYDELKRYASDVPVIFITAYSDMDHVEKAFEIGAADYIKKPFELKELELRIKRLVFKKTNSVKITDDYEFDVKNLKLFYKGEEVELTPNEKYFLEILVKNIGQVVDMETLKDYIWEEKSVCDNTLRTQVKKLRAKLKENFIKNVRGSGYKIEKQQ</sequence>
<dbReference type="SUPFAM" id="SSF52172">
    <property type="entry name" value="CheY-like"/>
    <property type="match status" value="1"/>
</dbReference>
<dbReference type="HOGENOM" id="CLU_000445_30_3_7"/>
<dbReference type="GO" id="GO:0006355">
    <property type="term" value="P:regulation of DNA-templated transcription"/>
    <property type="evidence" value="ECO:0007669"/>
    <property type="project" value="InterPro"/>
</dbReference>
<keyword evidence="1 6" id="KW-0597">Phosphoprotein</keyword>
<dbReference type="InterPro" id="IPR001867">
    <property type="entry name" value="OmpR/PhoB-type_DNA-bd"/>
</dbReference>
<evidence type="ECO:0000313" key="11">
    <source>
        <dbReference type="Proteomes" id="UP000000448"/>
    </source>
</evidence>
<feature type="domain" description="OmpR/PhoB-type" evidence="9">
    <location>
        <begin position="121"/>
        <end position="214"/>
    </location>
</feature>
<dbReference type="GO" id="GO:0000976">
    <property type="term" value="F:transcription cis-regulatory region binding"/>
    <property type="evidence" value="ECO:0007669"/>
    <property type="project" value="TreeGrafter"/>
</dbReference>
<dbReference type="RefSeq" id="WP_012663921.1">
    <property type="nucleotide sequence ID" value="NC_012115.1"/>
</dbReference>
<dbReference type="EMBL" id="CP001279">
    <property type="protein sequence ID" value="ACM92550.1"/>
    <property type="molecule type" value="Genomic_DNA"/>
</dbReference>
<dbReference type="PROSITE" id="PS50110">
    <property type="entry name" value="RESPONSE_REGULATORY"/>
    <property type="match status" value="1"/>
</dbReference>
<evidence type="ECO:0000313" key="10">
    <source>
        <dbReference type="EMBL" id="ACM92550.1"/>
    </source>
</evidence>
<protein>
    <submittedName>
        <fullName evidence="10">Two component transcriptional regulator, winged helix family</fullName>
    </submittedName>
</protein>
<dbReference type="CDD" id="cd00383">
    <property type="entry name" value="trans_reg_C"/>
    <property type="match status" value="1"/>
</dbReference>
<dbReference type="GO" id="GO:0005829">
    <property type="term" value="C:cytosol"/>
    <property type="evidence" value="ECO:0007669"/>
    <property type="project" value="TreeGrafter"/>
</dbReference>
<evidence type="ECO:0000256" key="5">
    <source>
        <dbReference type="ARBA" id="ARBA00023163"/>
    </source>
</evidence>
<dbReference type="eggNOG" id="COG0745">
    <property type="taxonomic scope" value="Bacteria"/>
</dbReference>
<keyword evidence="3" id="KW-0805">Transcription regulation</keyword>
<dbReference type="SMART" id="SM00448">
    <property type="entry name" value="REC"/>
    <property type="match status" value="1"/>
</dbReference>
<evidence type="ECO:0000256" key="7">
    <source>
        <dbReference type="PROSITE-ProRule" id="PRU01091"/>
    </source>
</evidence>
<dbReference type="AlphaFoldDB" id="B9L8L5"/>
<evidence type="ECO:0000256" key="1">
    <source>
        <dbReference type="ARBA" id="ARBA00022553"/>
    </source>
</evidence>
<dbReference type="PROSITE" id="PS51755">
    <property type="entry name" value="OMPR_PHOB"/>
    <property type="match status" value="1"/>
</dbReference>
<dbReference type="Pfam" id="PF00072">
    <property type="entry name" value="Response_reg"/>
    <property type="match status" value="1"/>
</dbReference>
<keyword evidence="4 7" id="KW-0238">DNA-binding</keyword>
<accession>B9L8L5</accession>
<reference evidence="10 11" key="1">
    <citation type="journal article" date="2009" name="PLoS Genet.">
        <title>Adaptations to submarine hydrothermal environments exemplified by the genome of Nautilia profundicola.</title>
        <authorList>
            <person name="Campbell B.J."/>
            <person name="Smith J.L."/>
            <person name="Hanson T.E."/>
            <person name="Klotz M.G."/>
            <person name="Stein L.Y."/>
            <person name="Lee C.K."/>
            <person name="Wu D."/>
            <person name="Robinson J.M."/>
            <person name="Khouri H.M."/>
            <person name="Eisen J.A."/>
            <person name="Cary S.C."/>
        </authorList>
    </citation>
    <scope>NUCLEOTIDE SEQUENCE [LARGE SCALE GENOMIC DNA]</scope>
    <source>
        <strain evidence="11">ATCC BAA-1463 / DSM 18972 / AmH</strain>
    </source>
</reference>
<keyword evidence="2" id="KW-0902">Two-component regulatory system</keyword>